<evidence type="ECO:0000259" key="1">
    <source>
        <dbReference type="Pfam" id="PF24722"/>
    </source>
</evidence>
<dbReference type="EMBL" id="CP015199">
    <property type="protein sequence ID" value="ANF51620.1"/>
    <property type="molecule type" value="Genomic_DNA"/>
</dbReference>
<dbReference type="AlphaFoldDB" id="A0A172XXL0"/>
<dbReference type="KEGG" id="chh:A0O34_14395"/>
<protein>
    <recommendedName>
        <fullName evidence="1">DUF7674 domain-containing protein</fullName>
    </recommendedName>
</protein>
<dbReference type="OrthoDB" id="1266846at2"/>
<evidence type="ECO:0000313" key="3">
    <source>
        <dbReference type="Proteomes" id="UP000077824"/>
    </source>
</evidence>
<reference evidence="2 3" key="1">
    <citation type="submission" date="2016-04" db="EMBL/GenBank/DDBJ databases">
        <title>Complete Genome Sequence of Chryseobacterium sp. IHBB 10212.</title>
        <authorList>
            <person name="Pal M."/>
            <person name="Swarnkar M.K."/>
            <person name="Kaushal K."/>
            <person name="Chhibber S."/>
            <person name="Singh A.K."/>
            <person name="Gulati A."/>
        </authorList>
    </citation>
    <scope>NUCLEOTIDE SEQUENCE [LARGE SCALE GENOMIC DNA]</scope>
    <source>
        <strain evidence="2 3">IHBB 10212</strain>
    </source>
</reference>
<dbReference type="Pfam" id="PF24722">
    <property type="entry name" value="DUF7674"/>
    <property type="match status" value="1"/>
</dbReference>
<keyword evidence="3" id="KW-1185">Reference proteome</keyword>
<dbReference type="InterPro" id="IPR056091">
    <property type="entry name" value="DUF7674"/>
</dbReference>
<accession>A0A172XXL0</accession>
<evidence type="ECO:0000313" key="2">
    <source>
        <dbReference type="EMBL" id="ANF51620.1"/>
    </source>
</evidence>
<organism evidence="2 3">
    <name type="scientific">Chryseobacterium glaciei</name>
    <dbReference type="NCBI Taxonomy" id="1685010"/>
    <lineage>
        <taxon>Bacteria</taxon>
        <taxon>Pseudomonadati</taxon>
        <taxon>Bacteroidota</taxon>
        <taxon>Flavobacteriia</taxon>
        <taxon>Flavobacteriales</taxon>
        <taxon>Weeksellaceae</taxon>
        <taxon>Chryseobacterium group</taxon>
        <taxon>Chryseobacterium</taxon>
    </lineage>
</organism>
<gene>
    <name evidence="2" type="ORF">A0O34_14395</name>
</gene>
<dbReference type="STRING" id="1685010.A0O34_14395"/>
<name>A0A172XXL0_9FLAO</name>
<dbReference type="RefSeq" id="WP_066755784.1">
    <property type="nucleotide sequence ID" value="NZ_CP015199.1"/>
</dbReference>
<dbReference type="Proteomes" id="UP000077824">
    <property type="component" value="Chromosome"/>
</dbReference>
<proteinExistence type="predicted"/>
<sequence>MMNVQMQTINQKMAVEYLKFFYPTIRSEITQLSKQNNFAGVMQATINYLKDLLLESKINIIGHHIKLMEFIYKKGNSYVKDMIENLFVRSFESFKKHTKIQYWNDLYNYMPVKFQEIYVEQQKKDEIFFGK</sequence>
<feature type="domain" description="DUF7674" evidence="1">
    <location>
        <begin position="16"/>
        <end position="122"/>
    </location>
</feature>